<reference evidence="2 3" key="1">
    <citation type="submission" date="2023-10" db="EMBL/GenBank/DDBJ databases">
        <title>Hymenobacter endophyticus sp. nov., an isolate from the leaf tissues of wheat.</title>
        <authorList>
            <person name="Dai Y."/>
        </authorList>
    </citation>
    <scope>NUCLEOTIDE SEQUENCE [LARGE SCALE GENOMIC DNA]</scope>
    <source>
        <strain evidence="2 3">ZK17L-C2</strain>
    </source>
</reference>
<evidence type="ECO:0000256" key="1">
    <source>
        <dbReference type="SAM" id="MobiDB-lite"/>
    </source>
</evidence>
<protein>
    <submittedName>
        <fullName evidence="2">Uncharacterized protein</fullName>
    </submittedName>
</protein>
<dbReference type="Proteomes" id="UP001250698">
    <property type="component" value="Unassembled WGS sequence"/>
</dbReference>
<dbReference type="RefSeq" id="WP_315999481.1">
    <property type="nucleotide sequence ID" value="NZ_JAWDJT010000012.1"/>
</dbReference>
<dbReference type="EMBL" id="JAWDJT010000012">
    <property type="protein sequence ID" value="MDU0372023.1"/>
    <property type="molecule type" value="Genomic_DNA"/>
</dbReference>
<name>A0ABU3TKX1_9BACT</name>
<organism evidence="2 3">
    <name type="scientific">Hymenobacter endophyticus</name>
    <dbReference type="NCBI Taxonomy" id="3076335"/>
    <lineage>
        <taxon>Bacteria</taxon>
        <taxon>Pseudomonadati</taxon>
        <taxon>Bacteroidota</taxon>
        <taxon>Cytophagia</taxon>
        <taxon>Cytophagales</taxon>
        <taxon>Hymenobacteraceae</taxon>
        <taxon>Hymenobacter</taxon>
    </lineage>
</organism>
<proteinExistence type="predicted"/>
<gene>
    <name evidence="2" type="ORF">ROI90_16580</name>
</gene>
<sequence>MEAQEVGQQYPARLPLGAGQQGELFALPPPPPPHERPRPLPRCCPRPRWPDQQAPAHPDDQQDACGLEGIERNYGWCCPVHYVRYLRWKYSL</sequence>
<keyword evidence="3" id="KW-1185">Reference proteome</keyword>
<accession>A0ABU3TKX1</accession>
<comment type="caution">
    <text evidence="2">The sequence shown here is derived from an EMBL/GenBank/DDBJ whole genome shotgun (WGS) entry which is preliminary data.</text>
</comment>
<feature type="region of interest" description="Disordered" evidence="1">
    <location>
        <begin position="1"/>
        <end position="62"/>
    </location>
</feature>
<evidence type="ECO:0000313" key="2">
    <source>
        <dbReference type="EMBL" id="MDU0372023.1"/>
    </source>
</evidence>
<evidence type="ECO:0000313" key="3">
    <source>
        <dbReference type="Proteomes" id="UP001250698"/>
    </source>
</evidence>